<keyword evidence="3" id="KW-1185">Reference proteome</keyword>
<feature type="compositionally biased region" description="Basic and acidic residues" evidence="1">
    <location>
        <begin position="338"/>
        <end position="348"/>
    </location>
</feature>
<proteinExistence type="predicted"/>
<dbReference type="AlphaFoldDB" id="A0A0C3Q1A8"/>
<dbReference type="OrthoDB" id="5632at2759"/>
<organism evidence="2 3">
    <name type="scientific">Tulasnella calospora MUT 4182</name>
    <dbReference type="NCBI Taxonomy" id="1051891"/>
    <lineage>
        <taxon>Eukaryota</taxon>
        <taxon>Fungi</taxon>
        <taxon>Dikarya</taxon>
        <taxon>Basidiomycota</taxon>
        <taxon>Agaricomycotina</taxon>
        <taxon>Agaricomycetes</taxon>
        <taxon>Cantharellales</taxon>
        <taxon>Tulasnellaceae</taxon>
        <taxon>Tulasnella</taxon>
    </lineage>
</organism>
<dbReference type="HOGENOM" id="CLU_742259_0_0_1"/>
<name>A0A0C3Q1A8_9AGAM</name>
<dbReference type="STRING" id="1051891.A0A0C3Q1A8"/>
<evidence type="ECO:0000256" key="1">
    <source>
        <dbReference type="SAM" id="MobiDB-lite"/>
    </source>
</evidence>
<protein>
    <submittedName>
        <fullName evidence="2">Uncharacterized protein</fullName>
    </submittedName>
</protein>
<sequence>MSQTSLDAILDLHTLRRMKAPEKQDDKQKRGVSIASQRRFLLYWSILLMSPHDVPKGFWADPPLPVDQRPKAYLREVRVRLRESNGMARKAIRAINSALEMAGRGDEKERGKGEIWISLARYEDPFVEVLEEWERKTRGKTIGKRNSRVGEEDVVADTEDKGVDVGLHGLFDEGKWDSGKMVKSFARMGEEDPKQSKVEKDETGLSRTHFLRAIPPMSWVHVDQPQQSQVNGELDVASTTDLQGASVTEPEEQGVLLEAHREVRAKLYMGEVPFGWFWFIPAFHMPSRDSEASRSPTEFKLTRKEVDFPLGPGSWLIDVTLEMEWAGKEATAAAPKPPKKEQTPEKTAEIVAGAVAEGDVSQIVEASQAETQK</sequence>
<dbReference type="EMBL" id="KN823742">
    <property type="protein sequence ID" value="KIO15939.1"/>
    <property type="molecule type" value="Genomic_DNA"/>
</dbReference>
<reference evidence="2 3" key="1">
    <citation type="submission" date="2014-04" db="EMBL/GenBank/DDBJ databases">
        <authorList>
            <consortium name="DOE Joint Genome Institute"/>
            <person name="Kuo A."/>
            <person name="Girlanda M."/>
            <person name="Perotto S."/>
            <person name="Kohler A."/>
            <person name="Nagy L.G."/>
            <person name="Floudas D."/>
            <person name="Copeland A."/>
            <person name="Barry K.W."/>
            <person name="Cichocki N."/>
            <person name="Veneault-Fourrey C."/>
            <person name="LaButti K."/>
            <person name="Lindquist E.A."/>
            <person name="Lipzen A."/>
            <person name="Lundell T."/>
            <person name="Morin E."/>
            <person name="Murat C."/>
            <person name="Sun H."/>
            <person name="Tunlid A."/>
            <person name="Henrissat B."/>
            <person name="Grigoriev I.V."/>
            <person name="Hibbett D.S."/>
            <person name="Martin F."/>
            <person name="Nordberg H.P."/>
            <person name="Cantor M.N."/>
            <person name="Hua S.X."/>
        </authorList>
    </citation>
    <scope>NUCLEOTIDE SEQUENCE [LARGE SCALE GENOMIC DNA]</scope>
    <source>
        <strain evidence="2 3">MUT 4182</strain>
    </source>
</reference>
<dbReference type="Proteomes" id="UP000054248">
    <property type="component" value="Unassembled WGS sequence"/>
</dbReference>
<feature type="region of interest" description="Disordered" evidence="1">
    <location>
        <begin position="329"/>
        <end position="348"/>
    </location>
</feature>
<accession>A0A0C3Q1A8</accession>
<evidence type="ECO:0000313" key="3">
    <source>
        <dbReference type="Proteomes" id="UP000054248"/>
    </source>
</evidence>
<evidence type="ECO:0000313" key="2">
    <source>
        <dbReference type="EMBL" id="KIO15939.1"/>
    </source>
</evidence>
<reference evidence="3" key="2">
    <citation type="submission" date="2015-01" db="EMBL/GenBank/DDBJ databases">
        <title>Evolutionary Origins and Diversification of the Mycorrhizal Mutualists.</title>
        <authorList>
            <consortium name="DOE Joint Genome Institute"/>
            <consortium name="Mycorrhizal Genomics Consortium"/>
            <person name="Kohler A."/>
            <person name="Kuo A."/>
            <person name="Nagy L.G."/>
            <person name="Floudas D."/>
            <person name="Copeland A."/>
            <person name="Barry K.W."/>
            <person name="Cichocki N."/>
            <person name="Veneault-Fourrey C."/>
            <person name="LaButti K."/>
            <person name="Lindquist E.A."/>
            <person name="Lipzen A."/>
            <person name="Lundell T."/>
            <person name="Morin E."/>
            <person name="Murat C."/>
            <person name="Riley R."/>
            <person name="Ohm R."/>
            <person name="Sun H."/>
            <person name="Tunlid A."/>
            <person name="Henrissat B."/>
            <person name="Grigoriev I.V."/>
            <person name="Hibbett D.S."/>
            <person name="Martin F."/>
        </authorList>
    </citation>
    <scope>NUCLEOTIDE SEQUENCE [LARGE SCALE GENOMIC DNA]</scope>
    <source>
        <strain evidence="3">MUT 4182</strain>
    </source>
</reference>
<gene>
    <name evidence="2" type="ORF">M407DRAFT_34432</name>
</gene>